<gene>
    <name evidence="2" type="ORF">Poly21_01510</name>
</gene>
<organism evidence="2 3">
    <name type="scientific">Allorhodopirellula heiligendammensis</name>
    <dbReference type="NCBI Taxonomy" id="2714739"/>
    <lineage>
        <taxon>Bacteria</taxon>
        <taxon>Pseudomonadati</taxon>
        <taxon>Planctomycetota</taxon>
        <taxon>Planctomycetia</taxon>
        <taxon>Pirellulales</taxon>
        <taxon>Pirellulaceae</taxon>
        <taxon>Allorhodopirellula</taxon>
    </lineage>
</organism>
<accession>A0A5C6C1F2</accession>
<name>A0A5C6C1F2_9BACT</name>
<dbReference type="OrthoDB" id="622132at2"/>
<keyword evidence="3" id="KW-1185">Reference proteome</keyword>
<dbReference type="Proteomes" id="UP000319908">
    <property type="component" value="Unassembled WGS sequence"/>
</dbReference>
<dbReference type="GO" id="GO:0005198">
    <property type="term" value="F:structural molecule activity"/>
    <property type="evidence" value="ECO:0007669"/>
    <property type="project" value="InterPro"/>
</dbReference>
<dbReference type="InterPro" id="IPR006429">
    <property type="entry name" value="Phage_lambda_portal"/>
</dbReference>
<feature type="compositionally biased region" description="Pro residues" evidence="1">
    <location>
        <begin position="473"/>
        <end position="482"/>
    </location>
</feature>
<feature type="region of interest" description="Disordered" evidence="1">
    <location>
        <begin position="452"/>
        <end position="498"/>
    </location>
</feature>
<dbReference type="RefSeq" id="WP_146405001.1">
    <property type="nucleotide sequence ID" value="NZ_SJPU01000001.1"/>
</dbReference>
<comment type="caution">
    <text evidence="2">The sequence shown here is derived from an EMBL/GenBank/DDBJ whole genome shotgun (WGS) entry which is preliminary data.</text>
</comment>
<evidence type="ECO:0000256" key="1">
    <source>
        <dbReference type="SAM" id="MobiDB-lite"/>
    </source>
</evidence>
<evidence type="ECO:0000313" key="2">
    <source>
        <dbReference type="EMBL" id="TWU17998.1"/>
    </source>
</evidence>
<dbReference type="AlphaFoldDB" id="A0A5C6C1F2"/>
<dbReference type="Pfam" id="PF05136">
    <property type="entry name" value="Phage_portal_2"/>
    <property type="match status" value="1"/>
</dbReference>
<protein>
    <submittedName>
        <fullName evidence="2">Phage portal protein, lambda family</fullName>
    </submittedName>
</protein>
<reference evidence="2 3" key="1">
    <citation type="journal article" date="2020" name="Antonie Van Leeuwenhoek">
        <title>Rhodopirellula heiligendammensis sp. nov., Rhodopirellula pilleata sp. nov., and Rhodopirellula solitaria sp. nov. isolated from natural or artificial marine surfaces in Northern Germany and California, USA, and emended description of the genus Rhodopirellula.</title>
        <authorList>
            <person name="Kallscheuer N."/>
            <person name="Wiegand S."/>
            <person name="Jogler M."/>
            <person name="Boedeker C."/>
            <person name="Peeters S.H."/>
            <person name="Rast P."/>
            <person name="Heuer A."/>
            <person name="Jetten M.S.M."/>
            <person name="Rohde M."/>
            <person name="Jogler C."/>
        </authorList>
    </citation>
    <scope>NUCLEOTIDE SEQUENCE [LARGE SCALE GENOMIC DNA]</scope>
    <source>
        <strain evidence="2 3">Poly21</strain>
    </source>
</reference>
<proteinExistence type="predicted"/>
<sequence length="498" mass="55781">MLLDQYGKPMPTPAQRMVSQRRQRRRAEIAAAYDAAQTTSENAQHWRWADSLSAAEANSSEIRRTIRERARYEVANNSYASGIVDTLSNTTIGTGPRLQMLTLSAEINAAIEIRWKQWCDQVRLAEKLRTAHRARTVDGESFIQFTTNPRAARATTPVSLDLQVLECDQFEDVNQSQTPEHTAGIHFDAYRNPVRYDMLRYHPGDAFAGWQQAEPVDADDLIHMFRCDRPGQIRGISALTPALPLFAKLRRFTLAVLIGAEVAADHAAVLETQGPPMDDEYGFDGDDLDPYDAAPIDRGMMTVLPRGWKLNQLKPEQPTTNFEMFRNAILNEIARCLGMPFNVAAGTSKGMNYSSGQLDHGFFDDTTRVDRSTWTTNCLERIFASWLDEALLIPGYLPDLEGHNKYGLPHRFYWDGRTHGDPAKQAKATDTLSKLGLLTDEAYLIREGIDPEEHHQQMLRQARRRREIAEIAGPPPVKPDPATPGADATKASPKPVAA</sequence>
<evidence type="ECO:0000313" key="3">
    <source>
        <dbReference type="Proteomes" id="UP000319908"/>
    </source>
</evidence>
<dbReference type="GO" id="GO:0019068">
    <property type="term" value="P:virion assembly"/>
    <property type="evidence" value="ECO:0007669"/>
    <property type="project" value="InterPro"/>
</dbReference>
<dbReference type="EMBL" id="SJPU01000001">
    <property type="protein sequence ID" value="TWU17998.1"/>
    <property type="molecule type" value="Genomic_DNA"/>
</dbReference>